<reference evidence="4 5" key="1">
    <citation type="submission" date="2020-04" db="EMBL/GenBank/DDBJ databases">
        <authorList>
            <person name="Wallbank WR R."/>
            <person name="Pardo Diaz C."/>
            <person name="Kozak K."/>
            <person name="Martin S."/>
            <person name="Jiggins C."/>
            <person name="Moest M."/>
            <person name="Warren A I."/>
            <person name="Byers J.R.P. K."/>
            <person name="Montejo-Kovacevich G."/>
            <person name="Yen C E."/>
        </authorList>
    </citation>
    <scope>NUCLEOTIDE SEQUENCE [LARGE SCALE GENOMIC DNA]</scope>
</reference>
<proteinExistence type="predicted"/>
<evidence type="ECO:0000256" key="1">
    <source>
        <dbReference type="SAM" id="SignalP"/>
    </source>
</evidence>
<name>A0A8S0Z2F2_ARCPL</name>
<accession>A0A8S0Z2F2</accession>
<keyword evidence="4" id="KW-1185">Reference proteome</keyword>
<evidence type="ECO:0000313" key="2">
    <source>
        <dbReference type="EMBL" id="CAB3220871.1"/>
    </source>
</evidence>
<dbReference type="EMBL" id="CADEBD010000226">
    <property type="protein sequence ID" value="CAB3225986.1"/>
    <property type="molecule type" value="Genomic_DNA"/>
</dbReference>
<dbReference type="Proteomes" id="UP000494106">
    <property type="component" value="Unassembled WGS sequence"/>
</dbReference>
<dbReference type="OrthoDB" id="8192785at2759"/>
<feature type="chain" id="PRO_5036434214" evidence="1">
    <location>
        <begin position="19"/>
        <end position="122"/>
    </location>
</feature>
<protein>
    <submittedName>
        <fullName evidence="3">Uncharacterized protein</fullName>
    </submittedName>
</protein>
<evidence type="ECO:0000313" key="5">
    <source>
        <dbReference type="Proteomes" id="UP000494256"/>
    </source>
</evidence>
<dbReference type="AlphaFoldDB" id="A0A8S0Z2F2"/>
<dbReference type="Pfam" id="PF15868">
    <property type="entry name" value="MBF2"/>
    <property type="match status" value="1"/>
</dbReference>
<dbReference type="Proteomes" id="UP000494256">
    <property type="component" value="Unassembled WGS sequence"/>
</dbReference>
<keyword evidence="1" id="KW-0732">Signal</keyword>
<evidence type="ECO:0000313" key="4">
    <source>
        <dbReference type="Proteomes" id="UP000494106"/>
    </source>
</evidence>
<comment type="caution">
    <text evidence="3">The sequence shown here is derived from an EMBL/GenBank/DDBJ whole genome shotgun (WGS) entry which is preliminary data.</text>
</comment>
<dbReference type="EMBL" id="CADEBC010000059">
    <property type="protein sequence ID" value="CAB3220871.1"/>
    <property type="molecule type" value="Genomic_DNA"/>
</dbReference>
<organism evidence="3 5">
    <name type="scientific">Arctia plantaginis</name>
    <name type="common">Wood tiger moth</name>
    <name type="synonym">Phalaena plantaginis</name>
    <dbReference type="NCBI Taxonomy" id="874455"/>
    <lineage>
        <taxon>Eukaryota</taxon>
        <taxon>Metazoa</taxon>
        <taxon>Ecdysozoa</taxon>
        <taxon>Arthropoda</taxon>
        <taxon>Hexapoda</taxon>
        <taxon>Insecta</taxon>
        <taxon>Pterygota</taxon>
        <taxon>Neoptera</taxon>
        <taxon>Endopterygota</taxon>
        <taxon>Lepidoptera</taxon>
        <taxon>Glossata</taxon>
        <taxon>Ditrysia</taxon>
        <taxon>Noctuoidea</taxon>
        <taxon>Erebidae</taxon>
        <taxon>Arctiinae</taxon>
        <taxon>Arctia</taxon>
    </lineage>
</organism>
<dbReference type="InterPro" id="IPR031734">
    <property type="entry name" value="MBF2"/>
</dbReference>
<feature type="signal peptide" evidence="1">
    <location>
        <begin position="1"/>
        <end position="18"/>
    </location>
</feature>
<evidence type="ECO:0000313" key="3">
    <source>
        <dbReference type="EMBL" id="CAB3225986.1"/>
    </source>
</evidence>
<sequence>MIVKSFCIFFIVIVVTNCNDLFLGYPDAASKIIYSKVHELDPAIWIRSDTFTVNCSKSEVISAIQIMDLRPDKWGEAYIKAGGIGQDYVTIELDSPGVFRGYNFWVEVYAIDKNHFLSSHGK</sequence>
<gene>
    <name evidence="3" type="ORF">APLA_LOCUS2507</name>
    <name evidence="2" type="ORF">APLA_LOCUS409</name>
</gene>